<evidence type="ECO:0000313" key="1">
    <source>
        <dbReference type="EMBL" id="EGY51870.1"/>
    </source>
</evidence>
<dbReference type="Proteomes" id="UP000003019">
    <property type="component" value="Unassembled WGS sequence"/>
</dbReference>
<dbReference type="HOGENOM" id="CLU_1303523_0_0_4"/>
<proteinExistence type="predicted"/>
<evidence type="ECO:0000313" key="2">
    <source>
        <dbReference type="Proteomes" id="UP000003019"/>
    </source>
</evidence>
<organism evidence="1 2">
    <name type="scientific">Neisseria shayeganii 871</name>
    <dbReference type="NCBI Taxonomy" id="1032488"/>
    <lineage>
        <taxon>Bacteria</taxon>
        <taxon>Pseudomonadati</taxon>
        <taxon>Pseudomonadota</taxon>
        <taxon>Betaproteobacteria</taxon>
        <taxon>Neisseriales</taxon>
        <taxon>Neisseriaceae</taxon>
        <taxon>Neisseria</taxon>
    </lineage>
</organism>
<keyword evidence="2" id="KW-1185">Reference proteome</keyword>
<dbReference type="STRING" id="1032488.HMPREF9371_1919"/>
<dbReference type="PATRIC" id="fig|1032488.3.peg.1817"/>
<dbReference type="EMBL" id="AGAY01000066">
    <property type="protein sequence ID" value="EGY51870.1"/>
    <property type="molecule type" value="Genomic_DNA"/>
</dbReference>
<sequence>MAEDETGAIVRVACFIVMMPHGRLNESVVHNLYLRRLEGVDMKKFWAAGLIGMSVLLAGCGNSHEAGKSQFKNAIERYSKNSGVCLPLALNVSSQDVHDGHVVGRQIMLGMDRIVLETRNLHGDRLNETALKQMKILEDEGFYQKDKNSAENEAVFNITAKGQAQTRPGAHGPLFCIGKQRIENVLYYTEPATNAVGLTVSQVVYEADVNLESWADRLLSRGSADWKDSLHTRRTEQATMVKTNDGWRDLRELPRPDLPLPQ</sequence>
<comment type="caution">
    <text evidence="1">The sequence shown here is derived from an EMBL/GenBank/DDBJ whole genome shotgun (WGS) entry which is preliminary data.</text>
</comment>
<name>G4CJX9_9NEIS</name>
<dbReference type="AlphaFoldDB" id="G4CJX9"/>
<protein>
    <submittedName>
        <fullName evidence="1">Uncharacterized protein</fullName>
    </submittedName>
</protein>
<gene>
    <name evidence="1" type="ORF">HMPREF9371_1919</name>
</gene>
<reference evidence="1 2" key="1">
    <citation type="submission" date="2011-05" db="EMBL/GenBank/DDBJ databases">
        <authorList>
            <person name="Muzny D."/>
            <person name="Qin X."/>
            <person name="Deng J."/>
            <person name="Jiang H."/>
            <person name="Liu Y."/>
            <person name="Qu J."/>
            <person name="Song X.-Z."/>
            <person name="Zhang L."/>
            <person name="Thornton R."/>
            <person name="Coyle M."/>
            <person name="Francisco L."/>
            <person name="Jackson L."/>
            <person name="Javaid M."/>
            <person name="Korchina V."/>
            <person name="Kovar C."/>
            <person name="Mata R."/>
            <person name="Mathew T."/>
            <person name="Ngo R."/>
            <person name="Nguyen L."/>
            <person name="Nguyen N."/>
            <person name="Okwuonu G."/>
            <person name="Ongeri F."/>
            <person name="Pham C."/>
            <person name="Simmons D."/>
            <person name="Wilczek-Boney K."/>
            <person name="Hale W."/>
            <person name="Jakkamsetti A."/>
            <person name="Pham P."/>
            <person name="Ruth R."/>
            <person name="San Lucas F."/>
            <person name="Warren J."/>
            <person name="Zhang J."/>
            <person name="Zhao Z."/>
            <person name="Zhou C."/>
            <person name="Zhu D."/>
            <person name="Lee S."/>
            <person name="Bess C."/>
            <person name="Blankenburg K."/>
            <person name="Forbes L."/>
            <person name="Fu Q."/>
            <person name="Gubbala S."/>
            <person name="Hirani K."/>
            <person name="Jayaseelan J.C."/>
            <person name="Lara F."/>
            <person name="Munidasa M."/>
            <person name="Palculict T."/>
            <person name="Patil S."/>
            <person name="Pu L.-L."/>
            <person name="Saada N."/>
            <person name="Tang L."/>
            <person name="Weissenberger G."/>
            <person name="Zhu Y."/>
            <person name="Hemphill L."/>
            <person name="Shang Y."/>
            <person name="Youmans B."/>
            <person name="Ayvaz T."/>
            <person name="Ross M."/>
            <person name="Santibanez J."/>
            <person name="Aqrawi P."/>
            <person name="Gross S."/>
            <person name="Joshi V."/>
            <person name="Fowler G."/>
            <person name="Nazareth L."/>
            <person name="Reid J."/>
            <person name="Worley K."/>
            <person name="Petrosino J."/>
            <person name="Highlander S."/>
            <person name="Gibbs R."/>
        </authorList>
    </citation>
    <scope>NUCLEOTIDE SEQUENCE [LARGE SCALE GENOMIC DNA]</scope>
    <source>
        <strain evidence="1 2">871</strain>
    </source>
</reference>
<accession>G4CJX9</accession>